<dbReference type="InterPro" id="IPR013096">
    <property type="entry name" value="Cupin_2"/>
</dbReference>
<dbReference type="AlphaFoldDB" id="A0A423PHK6"/>
<gene>
    <name evidence="3" type="ORF">SAHL_14905</name>
</gene>
<organism evidence="3 4">
    <name type="scientific">Salinisphaera orenii YIM 95161</name>
    <dbReference type="NCBI Taxonomy" id="1051139"/>
    <lineage>
        <taxon>Bacteria</taxon>
        <taxon>Pseudomonadati</taxon>
        <taxon>Pseudomonadota</taxon>
        <taxon>Gammaproteobacteria</taxon>
        <taxon>Salinisphaerales</taxon>
        <taxon>Salinisphaeraceae</taxon>
        <taxon>Salinisphaera</taxon>
    </lineage>
</organism>
<dbReference type="SMART" id="SM00835">
    <property type="entry name" value="Cupin_1"/>
    <property type="match status" value="1"/>
</dbReference>
<dbReference type="Pfam" id="PF07883">
    <property type="entry name" value="Cupin_2"/>
    <property type="match status" value="1"/>
</dbReference>
<accession>A0A423PHK6</accession>
<dbReference type="PANTHER" id="PTHR38599">
    <property type="entry name" value="CUPIN DOMAIN PROTEIN (AFU_ORTHOLOGUE AFUA_3G13620)"/>
    <property type="match status" value="1"/>
</dbReference>
<evidence type="ECO:0000313" key="3">
    <source>
        <dbReference type="EMBL" id="ROO25070.1"/>
    </source>
</evidence>
<dbReference type="InterPro" id="IPR011051">
    <property type="entry name" value="RmlC_Cupin_sf"/>
</dbReference>
<dbReference type="InterPro" id="IPR014710">
    <property type="entry name" value="RmlC-like_jellyroll"/>
</dbReference>
<dbReference type="Gene3D" id="2.60.120.10">
    <property type="entry name" value="Jelly Rolls"/>
    <property type="match status" value="1"/>
</dbReference>
<dbReference type="Proteomes" id="UP000285123">
    <property type="component" value="Unassembled WGS sequence"/>
</dbReference>
<evidence type="ECO:0000259" key="2">
    <source>
        <dbReference type="SMART" id="SM00835"/>
    </source>
</evidence>
<comment type="caution">
    <text evidence="3">The sequence shown here is derived from an EMBL/GenBank/DDBJ whole genome shotgun (WGS) entry which is preliminary data.</text>
</comment>
<feature type="domain" description="Cupin type-1" evidence="2">
    <location>
        <begin position="67"/>
        <end position="167"/>
    </location>
</feature>
<sequence>MGEIIMIHSRKLAGIASIFMALIMSTAAEADEPKPIAAEPLTQRHAFDGEVSVRITQKLEGLPEQAISFDDASHITVVRFTIQPGAVFPWHTHPGTVLITVTEGEFEFIFAEDCVNREYGPGDALVDPGNTVHTALNPSRTEETVVVALLLGAPAEGALTIPVDEERNAALDAECGIKRN</sequence>
<dbReference type="OrthoDB" id="9793521at2"/>
<feature type="chain" id="PRO_5019004517" evidence="1">
    <location>
        <begin position="31"/>
        <end position="180"/>
    </location>
</feature>
<dbReference type="SUPFAM" id="SSF51182">
    <property type="entry name" value="RmlC-like cupins"/>
    <property type="match status" value="1"/>
</dbReference>
<dbReference type="InterPro" id="IPR006045">
    <property type="entry name" value="Cupin_1"/>
</dbReference>
<proteinExistence type="predicted"/>
<dbReference type="PANTHER" id="PTHR38599:SF1">
    <property type="entry name" value="CUPIN DOMAIN PROTEIN (AFU_ORTHOLOGUE AFUA_3G13620)"/>
    <property type="match status" value="1"/>
</dbReference>
<reference evidence="3 4" key="1">
    <citation type="submission" date="2013-10" db="EMBL/GenBank/DDBJ databases">
        <title>Salinisphaera halophila YIM 95161 Genome Sequencing.</title>
        <authorList>
            <person name="Lai Q."/>
            <person name="Li C."/>
            <person name="Shao Z."/>
        </authorList>
    </citation>
    <scope>NUCLEOTIDE SEQUENCE [LARGE SCALE GENOMIC DNA]</scope>
    <source>
        <strain evidence="3 4">YIM 95161</strain>
    </source>
</reference>
<evidence type="ECO:0000313" key="4">
    <source>
        <dbReference type="Proteomes" id="UP000285123"/>
    </source>
</evidence>
<protein>
    <submittedName>
        <fullName evidence="3">Cupin</fullName>
    </submittedName>
</protein>
<dbReference type="EMBL" id="AYKF01000121">
    <property type="protein sequence ID" value="ROO25070.1"/>
    <property type="molecule type" value="Genomic_DNA"/>
</dbReference>
<evidence type="ECO:0000256" key="1">
    <source>
        <dbReference type="SAM" id="SignalP"/>
    </source>
</evidence>
<keyword evidence="1" id="KW-0732">Signal</keyword>
<feature type="signal peptide" evidence="1">
    <location>
        <begin position="1"/>
        <end position="30"/>
    </location>
</feature>
<name>A0A423PHK6_9GAMM</name>